<dbReference type="Proteomes" id="UP000623440">
    <property type="component" value="Unassembled WGS sequence"/>
</dbReference>
<organism evidence="2 3">
    <name type="scientific">Nostoc flagelliforme FACHB-838</name>
    <dbReference type="NCBI Taxonomy" id="2692904"/>
    <lineage>
        <taxon>Bacteria</taxon>
        <taxon>Bacillati</taxon>
        <taxon>Cyanobacteriota</taxon>
        <taxon>Cyanophyceae</taxon>
        <taxon>Nostocales</taxon>
        <taxon>Nostocaceae</taxon>
        <taxon>Nostoc</taxon>
    </lineage>
</organism>
<evidence type="ECO:0008006" key="4">
    <source>
        <dbReference type="Google" id="ProtNLM"/>
    </source>
</evidence>
<proteinExistence type="predicted"/>
<gene>
    <name evidence="2" type="ORF">H6G97_30285</name>
</gene>
<feature type="coiled-coil region" evidence="1">
    <location>
        <begin position="221"/>
        <end position="307"/>
    </location>
</feature>
<dbReference type="EMBL" id="JACJSI010000105">
    <property type="protein sequence ID" value="MBD2533614.1"/>
    <property type="molecule type" value="Genomic_DNA"/>
</dbReference>
<comment type="caution">
    <text evidence="2">The sequence shown here is derived from an EMBL/GenBank/DDBJ whole genome shotgun (WGS) entry which is preliminary data.</text>
</comment>
<evidence type="ECO:0000313" key="3">
    <source>
        <dbReference type="Proteomes" id="UP000623440"/>
    </source>
</evidence>
<name>A0ABR8DWK6_9NOSO</name>
<accession>A0ABR8DWK6</accession>
<keyword evidence="1" id="KW-0175">Coiled coil</keyword>
<evidence type="ECO:0000256" key="1">
    <source>
        <dbReference type="SAM" id="Coils"/>
    </source>
</evidence>
<dbReference type="RefSeq" id="WP_190944176.1">
    <property type="nucleotide sequence ID" value="NZ_JACJSI010000105.1"/>
</dbReference>
<keyword evidence="3" id="KW-1185">Reference proteome</keyword>
<evidence type="ECO:0000313" key="2">
    <source>
        <dbReference type="EMBL" id="MBD2533614.1"/>
    </source>
</evidence>
<sequence>MLTLEPETTSALDYSVLNTSIQDTFTAINRFEWQAIEELRVMRENCYYLDAGYKSFEDYCEKELIKYGGYRRVKDLLSASEVRDTLPESLKDKITKLSQTRPLFKLVKTPDKLEQAVAIAAQEKPFPTAADFAKAVQQVAPTVKRTTKSENPKTQLCNSVTVSSPEHPRYGESGVIEADAPNRWQQIVTFADGERLLINNADLDAASVQFPRERIYPAEYTEAIAALKEQHQQELECLEQELRIGLQAATTAEAQVQEQIQSLQNLYKQQKEQNIQLQQRLDEMEGLRKLEIENQQLLSRIQELENAVQQRPSQEWGNTMTQQATKALNKQVKQALEKTIDLRSLAQEPPKENAQECLRLMGIALKNLASAMNNTQALEAAAIILGSEPTPSAIAYRAEQLEMLPQAISDIRQVLSKPGCTWQDYWAVAQEYEVIKQDYWAELTTQETELITALQNASLQPRTIGVGSIVAHADPYRTLYVERGEVVEDLGEELVVAWDHWRNESKKTDRYFRDELRFWQPQ</sequence>
<reference evidence="2 3" key="1">
    <citation type="journal article" date="2020" name="ISME J.">
        <title>Comparative genomics reveals insights into cyanobacterial evolution and habitat adaptation.</title>
        <authorList>
            <person name="Chen M.Y."/>
            <person name="Teng W.K."/>
            <person name="Zhao L."/>
            <person name="Hu C.X."/>
            <person name="Zhou Y.K."/>
            <person name="Han B.P."/>
            <person name="Song L.R."/>
            <person name="Shu W.S."/>
        </authorList>
    </citation>
    <scope>NUCLEOTIDE SEQUENCE [LARGE SCALE GENOMIC DNA]</scope>
    <source>
        <strain evidence="2 3">FACHB-838</strain>
    </source>
</reference>
<protein>
    <recommendedName>
        <fullName evidence="4">ATPase involved in DNA repair</fullName>
    </recommendedName>
</protein>